<sequence>MGDKATAKALAAAILAGALSLPLAGALAQTTTTPAKAPGVHIELNKLEQQGEACRAYLLFENEKGAEYPVYRLDLVLFDKDGRIDRRIAVDASPLRAGKSVVKLFDLTGLQCSAISKILLNDISPCEDASGPRDDCVVSATLSTLTDVSFYK</sequence>
<evidence type="ECO:0000313" key="3">
    <source>
        <dbReference type="Proteomes" id="UP000192917"/>
    </source>
</evidence>
<dbReference type="STRING" id="560819.SAMN05428998_107171"/>
<dbReference type="RefSeq" id="WP_085122864.1">
    <property type="nucleotide sequence ID" value="NZ_FWZX01000007.1"/>
</dbReference>
<proteinExistence type="predicted"/>
<evidence type="ECO:0000256" key="1">
    <source>
        <dbReference type="SAM" id="SignalP"/>
    </source>
</evidence>
<dbReference type="AlphaFoldDB" id="A0A1Y6BPX3"/>
<feature type="signal peptide" evidence="1">
    <location>
        <begin position="1"/>
        <end position="28"/>
    </location>
</feature>
<evidence type="ECO:0008006" key="4">
    <source>
        <dbReference type="Google" id="ProtNLM"/>
    </source>
</evidence>
<protein>
    <recommendedName>
        <fullName evidence="4">Tat pathway signal sequence domain protein</fullName>
    </recommendedName>
</protein>
<keyword evidence="1" id="KW-0732">Signal</keyword>
<name>A0A1Y6BPX3_9PROT</name>
<accession>A0A1Y6BPX3</accession>
<feature type="chain" id="PRO_5013119724" description="Tat pathway signal sequence domain protein" evidence="1">
    <location>
        <begin position="29"/>
        <end position="152"/>
    </location>
</feature>
<organism evidence="2 3">
    <name type="scientific">Tistlia consotensis USBA 355</name>
    <dbReference type="NCBI Taxonomy" id="560819"/>
    <lineage>
        <taxon>Bacteria</taxon>
        <taxon>Pseudomonadati</taxon>
        <taxon>Pseudomonadota</taxon>
        <taxon>Alphaproteobacteria</taxon>
        <taxon>Rhodospirillales</taxon>
        <taxon>Rhodovibrionaceae</taxon>
        <taxon>Tistlia</taxon>
    </lineage>
</organism>
<gene>
    <name evidence="2" type="ORF">SAMN05428998_107171</name>
</gene>
<keyword evidence="3" id="KW-1185">Reference proteome</keyword>
<evidence type="ECO:0000313" key="2">
    <source>
        <dbReference type="EMBL" id="SMF22308.1"/>
    </source>
</evidence>
<reference evidence="2 3" key="1">
    <citation type="submission" date="2017-04" db="EMBL/GenBank/DDBJ databases">
        <authorList>
            <person name="Afonso C.L."/>
            <person name="Miller P.J."/>
            <person name="Scott M.A."/>
            <person name="Spackman E."/>
            <person name="Goraichik I."/>
            <person name="Dimitrov K.M."/>
            <person name="Suarez D.L."/>
            <person name="Swayne D.E."/>
        </authorList>
    </citation>
    <scope>NUCLEOTIDE SEQUENCE [LARGE SCALE GENOMIC DNA]</scope>
    <source>
        <strain evidence="2 3">USBA 355</strain>
    </source>
</reference>
<dbReference type="EMBL" id="FWZX01000007">
    <property type="protein sequence ID" value="SMF22308.1"/>
    <property type="molecule type" value="Genomic_DNA"/>
</dbReference>
<dbReference type="Proteomes" id="UP000192917">
    <property type="component" value="Unassembled WGS sequence"/>
</dbReference>